<accession>A0A5B6VPD2</accession>
<feature type="compositionally biased region" description="Polar residues" evidence="1">
    <location>
        <begin position="183"/>
        <end position="193"/>
    </location>
</feature>
<dbReference type="Pfam" id="PF03732">
    <property type="entry name" value="Retrotrans_gag"/>
    <property type="match status" value="1"/>
</dbReference>
<protein>
    <submittedName>
        <fullName evidence="3">Hexaprenyldihydroxybenzoate methyltransferase, mitochondrial-like protein</fullName>
    </submittedName>
</protein>
<dbReference type="EMBL" id="SMMG02000006">
    <property type="protein sequence ID" value="KAA3471199.1"/>
    <property type="molecule type" value="Genomic_DNA"/>
</dbReference>
<dbReference type="SUPFAM" id="SSF56672">
    <property type="entry name" value="DNA/RNA polymerases"/>
    <property type="match status" value="1"/>
</dbReference>
<dbReference type="InterPro" id="IPR005162">
    <property type="entry name" value="Retrotrans_gag_dom"/>
</dbReference>
<organism evidence="3 4">
    <name type="scientific">Gossypium australe</name>
    <dbReference type="NCBI Taxonomy" id="47621"/>
    <lineage>
        <taxon>Eukaryota</taxon>
        <taxon>Viridiplantae</taxon>
        <taxon>Streptophyta</taxon>
        <taxon>Embryophyta</taxon>
        <taxon>Tracheophyta</taxon>
        <taxon>Spermatophyta</taxon>
        <taxon>Magnoliopsida</taxon>
        <taxon>eudicotyledons</taxon>
        <taxon>Gunneridae</taxon>
        <taxon>Pentapetalae</taxon>
        <taxon>rosids</taxon>
        <taxon>malvids</taxon>
        <taxon>Malvales</taxon>
        <taxon>Malvaceae</taxon>
        <taxon>Malvoideae</taxon>
        <taxon>Gossypium</taxon>
    </lineage>
</organism>
<dbReference type="InterPro" id="IPR043502">
    <property type="entry name" value="DNA/RNA_pol_sf"/>
</dbReference>
<evidence type="ECO:0000313" key="3">
    <source>
        <dbReference type="EMBL" id="KAA3471199.1"/>
    </source>
</evidence>
<keyword evidence="4" id="KW-1185">Reference proteome</keyword>
<evidence type="ECO:0000313" key="4">
    <source>
        <dbReference type="Proteomes" id="UP000325315"/>
    </source>
</evidence>
<feature type="compositionally biased region" description="Basic and acidic residues" evidence="1">
    <location>
        <begin position="144"/>
        <end position="166"/>
    </location>
</feature>
<sequence>MMMIRRGLNFLDELSCTPAECLKCAISLLKDTTYHWWKTISLVVPRENITWEFFQTEFRKKYISQRFLNQKRKEFLELKQGNMTVSEYEREFVRLSKYAREWVQTEAEMCKHFEEGLNENIKLLIGILKLREFAVLADGAQKAEELSKEKKQAEREARVSGKRIMDSKPSNPASRGRPPLHSKNVSGRQSATKDWTVKSEPRALARTYAIRAKEDASAKDVITGTFSLLGTDITAPIDPVPVVCEFPDVFPEELPGLPPIREMEFSIDLVPGTTPISIAPYRMAPTKLKELKT</sequence>
<feature type="region of interest" description="Disordered" evidence="1">
    <location>
        <begin position="144"/>
        <end position="197"/>
    </location>
</feature>
<keyword evidence="3" id="KW-0489">Methyltransferase</keyword>
<feature type="domain" description="Retrotransposon gag" evidence="2">
    <location>
        <begin position="25"/>
        <end position="119"/>
    </location>
</feature>
<dbReference type="PANTHER" id="PTHR34482">
    <property type="entry name" value="DNA DAMAGE-INDUCIBLE PROTEIN 1-LIKE"/>
    <property type="match status" value="1"/>
</dbReference>
<keyword evidence="3" id="KW-0808">Transferase</keyword>
<comment type="caution">
    <text evidence="3">The sequence shown here is derived from an EMBL/GenBank/DDBJ whole genome shotgun (WGS) entry which is preliminary data.</text>
</comment>
<proteinExistence type="predicted"/>
<evidence type="ECO:0000256" key="1">
    <source>
        <dbReference type="SAM" id="MobiDB-lite"/>
    </source>
</evidence>
<dbReference type="AlphaFoldDB" id="A0A5B6VPD2"/>
<dbReference type="PANTHER" id="PTHR34482:SF36">
    <property type="entry name" value="RETROTRANSPOSON GAG DOMAIN-CONTAINING PROTEIN"/>
    <property type="match status" value="1"/>
</dbReference>
<evidence type="ECO:0000259" key="2">
    <source>
        <dbReference type="Pfam" id="PF03732"/>
    </source>
</evidence>
<reference evidence="4" key="1">
    <citation type="journal article" date="2019" name="Plant Biotechnol. J.">
        <title>Genome sequencing of the Australian wild diploid species Gossypium australe highlights disease resistance and delayed gland morphogenesis.</title>
        <authorList>
            <person name="Cai Y."/>
            <person name="Cai X."/>
            <person name="Wang Q."/>
            <person name="Wang P."/>
            <person name="Zhang Y."/>
            <person name="Cai C."/>
            <person name="Xu Y."/>
            <person name="Wang K."/>
            <person name="Zhou Z."/>
            <person name="Wang C."/>
            <person name="Geng S."/>
            <person name="Li B."/>
            <person name="Dong Q."/>
            <person name="Hou Y."/>
            <person name="Wang H."/>
            <person name="Ai P."/>
            <person name="Liu Z."/>
            <person name="Yi F."/>
            <person name="Sun M."/>
            <person name="An G."/>
            <person name="Cheng J."/>
            <person name="Zhang Y."/>
            <person name="Shi Q."/>
            <person name="Xie Y."/>
            <person name="Shi X."/>
            <person name="Chang Y."/>
            <person name="Huang F."/>
            <person name="Chen Y."/>
            <person name="Hong S."/>
            <person name="Mi L."/>
            <person name="Sun Q."/>
            <person name="Zhang L."/>
            <person name="Zhou B."/>
            <person name="Peng R."/>
            <person name="Zhang X."/>
            <person name="Liu F."/>
        </authorList>
    </citation>
    <scope>NUCLEOTIDE SEQUENCE [LARGE SCALE GENOMIC DNA]</scope>
    <source>
        <strain evidence="4">cv. PA1801</strain>
    </source>
</reference>
<dbReference type="GO" id="GO:0008168">
    <property type="term" value="F:methyltransferase activity"/>
    <property type="evidence" value="ECO:0007669"/>
    <property type="project" value="UniProtKB-KW"/>
</dbReference>
<dbReference type="Proteomes" id="UP000325315">
    <property type="component" value="Unassembled WGS sequence"/>
</dbReference>
<name>A0A5B6VPD2_9ROSI</name>
<dbReference type="OrthoDB" id="2272416at2759"/>
<dbReference type="GO" id="GO:0032259">
    <property type="term" value="P:methylation"/>
    <property type="evidence" value="ECO:0007669"/>
    <property type="project" value="UniProtKB-KW"/>
</dbReference>
<gene>
    <name evidence="3" type="ORF">EPI10_016840</name>
</gene>